<proteinExistence type="predicted"/>
<dbReference type="KEGG" id="oar:OA238_c07910"/>
<dbReference type="EMBL" id="CP003742">
    <property type="protein sequence ID" value="AGI71008.1"/>
    <property type="molecule type" value="Genomic_DNA"/>
</dbReference>
<dbReference type="Pfam" id="PF02371">
    <property type="entry name" value="Transposase_20"/>
    <property type="match status" value="1"/>
</dbReference>
<organism evidence="3 5">
    <name type="scientific">Octadecabacter arcticus 238</name>
    <dbReference type="NCBI Taxonomy" id="391616"/>
    <lineage>
        <taxon>Bacteria</taxon>
        <taxon>Pseudomonadati</taxon>
        <taxon>Pseudomonadota</taxon>
        <taxon>Alphaproteobacteria</taxon>
        <taxon>Rhodobacterales</taxon>
        <taxon>Roseobacteraceae</taxon>
        <taxon>Octadecabacter</taxon>
    </lineage>
</organism>
<dbReference type="PANTHER" id="PTHR33055">
    <property type="entry name" value="TRANSPOSASE FOR INSERTION SEQUENCE ELEMENT IS1111A"/>
    <property type="match status" value="1"/>
</dbReference>
<dbReference type="GO" id="GO:0003677">
    <property type="term" value="F:DNA binding"/>
    <property type="evidence" value="ECO:0007669"/>
    <property type="project" value="InterPro"/>
</dbReference>
<feature type="domain" description="Transposase IS116/IS110/IS902 C-terminal" evidence="2">
    <location>
        <begin position="226"/>
        <end position="307"/>
    </location>
</feature>
<evidence type="ECO:0000313" key="4">
    <source>
        <dbReference type="EMBL" id="AGI71709.1"/>
    </source>
</evidence>
<protein>
    <submittedName>
        <fullName evidence="3">Putative IS110 family transposase</fullName>
    </submittedName>
</protein>
<dbReference type="RefSeq" id="WP_015494235.1">
    <property type="nucleotide sequence ID" value="NC_020908.1"/>
</dbReference>
<dbReference type="eggNOG" id="COG3547">
    <property type="taxonomic scope" value="Bacteria"/>
</dbReference>
<evidence type="ECO:0000259" key="2">
    <source>
        <dbReference type="Pfam" id="PF02371"/>
    </source>
</evidence>
<dbReference type="HOGENOM" id="CLU_052328_3_0_5"/>
<dbReference type="Proteomes" id="UP000004688">
    <property type="component" value="Chromosome"/>
</dbReference>
<name>B5K0Q1_9RHOB</name>
<gene>
    <name evidence="3" type="ORF">OA238_c07910</name>
    <name evidence="4" type="ORF">OA238_c15790</name>
</gene>
<dbReference type="PANTHER" id="PTHR33055:SF16">
    <property type="entry name" value="TRANSPOSASE FOR INSERTION SEQUENCE ELEMENT IS1547"/>
    <property type="match status" value="1"/>
</dbReference>
<accession>B5K0Q1</accession>
<reference evidence="3 5" key="1">
    <citation type="journal article" date="2013" name="PLoS ONE">
        <title>Poles Apart: Arctic and Antarctic Octadecabacter strains Share High Genome Plasticity and a New Type of Xanthorhodopsin.</title>
        <authorList>
            <person name="Vollmers J."/>
            <person name="Voget S."/>
            <person name="Dietrich S."/>
            <person name="Gollnow K."/>
            <person name="Smits M."/>
            <person name="Meyer K."/>
            <person name="Brinkhoff T."/>
            <person name="Simon M."/>
            <person name="Daniel R."/>
        </authorList>
    </citation>
    <scope>NUCLEOTIDE SEQUENCE [LARGE SCALE GENOMIC DNA]</scope>
    <source>
        <strain evidence="3 5">238</strain>
    </source>
</reference>
<evidence type="ECO:0000259" key="1">
    <source>
        <dbReference type="Pfam" id="PF01548"/>
    </source>
</evidence>
<dbReference type="InterPro" id="IPR047650">
    <property type="entry name" value="Transpos_IS110"/>
</dbReference>
<dbReference type="KEGG" id="oar:OA238_c15790"/>
<dbReference type="InterPro" id="IPR003346">
    <property type="entry name" value="Transposase_20"/>
</dbReference>
<dbReference type="GO" id="GO:0004803">
    <property type="term" value="F:transposase activity"/>
    <property type="evidence" value="ECO:0007669"/>
    <property type="project" value="InterPro"/>
</dbReference>
<feature type="domain" description="Transposase IS110-like N-terminal" evidence="1">
    <location>
        <begin position="6"/>
        <end position="150"/>
    </location>
</feature>
<dbReference type="GO" id="GO:0006313">
    <property type="term" value="P:DNA transposition"/>
    <property type="evidence" value="ECO:0007669"/>
    <property type="project" value="InterPro"/>
</dbReference>
<dbReference type="InterPro" id="IPR002525">
    <property type="entry name" value="Transp_IS110-like_N"/>
</dbReference>
<sequence>MDQVIIGVDTHKSNHIAVAMNTQGARLGGLTIPTTCQGYLDLEVWGSKFGSIKAFGIEGTGSYGAALSRDLLAKGHTVLDVMRPNRQLRYLHGKSDSLDAESAARSVLNGQATALAKTQIGACEMIRHIKMARDSAVKSRSQAMITLKALIINAPAELRGMLDQIKGPISLIRHIAALRPGKITSPTASAKAAMRAIARRWLNLHEEIHVHGQELERLVREKAPGLMNSHGISTMTAAEMLILVGDNPERIKSEAALAKLCGVCPIPASSGKTNRMRLNRGGNRKANAALYIVAVTRMRGHEATKAYVIKRTAQGKSKSEIKRCLKRYIIREIYRQLCVPNGAKSTH</sequence>
<dbReference type="Pfam" id="PF01548">
    <property type="entry name" value="DEDD_Tnp_IS110"/>
    <property type="match status" value="1"/>
</dbReference>
<dbReference type="OrthoDB" id="4337860at2"/>
<dbReference type="EMBL" id="CP003742">
    <property type="protein sequence ID" value="AGI71709.1"/>
    <property type="molecule type" value="Genomic_DNA"/>
</dbReference>
<evidence type="ECO:0000313" key="3">
    <source>
        <dbReference type="EMBL" id="AGI71008.1"/>
    </source>
</evidence>
<keyword evidence="5" id="KW-1185">Reference proteome</keyword>
<dbReference type="AlphaFoldDB" id="B5K0Q1"/>
<evidence type="ECO:0000313" key="5">
    <source>
        <dbReference type="Proteomes" id="UP000004688"/>
    </source>
</evidence>